<dbReference type="Pfam" id="PF19270">
    <property type="entry name" value="FBO_C"/>
    <property type="match status" value="1"/>
</dbReference>
<name>A0A1Y1I8I5_KLENI</name>
<organism evidence="4 5">
    <name type="scientific">Klebsormidium nitens</name>
    <name type="common">Green alga</name>
    <name type="synonym">Ulothrix nitens</name>
    <dbReference type="NCBI Taxonomy" id="105231"/>
    <lineage>
        <taxon>Eukaryota</taxon>
        <taxon>Viridiplantae</taxon>
        <taxon>Streptophyta</taxon>
        <taxon>Klebsormidiophyceae</taxon>
        <taxon>Klebsormidiales</taxon>
        <taxon>Klebsormidiaceae</taxon>
        <taxon>Klebsormidium</taxon>
    </lineage>
</organism>
<dbReference type="AlphaFoldDB" id="A0A1Y1I8I5"/>
<dbReference type="SUPFAM" id="SSF81383">
    <property type="entry name" value="F-box domain"/>
    <property type="match status" value="1"/>
</dbReference>
<dbReference type="CDD" id="cd22151">
    <property type="entry name" value="F-box_AtGID2-like"/>
    <property type="match status" value="1"/>
</dbReference>
<feature type="region of interest" description="Disordered" evidence="2">
    <location>
        <begin position="1"/>
        <end position="27"/>
    </location>
</feature>
<dbReference type="OMA" id="VKCMNFR"/>
<feature type="domain" description="F-box" evidence="3">
    <location>
        <begin position="77"/>
        <end position="124"/>
    </location>
</feature>
<dbReference type="SMART" id="SM00256">
    <property type="entry name" value="FBOX"/>
    <property type="match status" value="1"/>
</dbReference>
<dbReference type="InterPro" id="IPR045464">
    <property type="entry name" value="Hrt3/FBXO9_C"/>
</dbReference>
<dbReference type="OrthoDB" id="2117972at2759"/>
<proteinExistence type="predicted"/>
<reference evidence="4 5" key="1">
    <citation type="journal article" date="2014" name="Nat. Commun.">
        <title>Klebsormidium flaccidum genome reveals primary factors for plant terrestrial adaptation.</title>
        <authorList>
            <person name="Hori K."/>
            <person name="Maruyama F."/>
            <person name="Fujisawa T."/>
            <person name="Togashi T."/>
            <person name="Yamamoto N."/>
            <person name="Seo M."/>
            <person name="Sato S."/>
            <person name="Yamada T."/>
            <person name="Mori H."/>
            <person name="Tajima N."/>
            <person name="Moriyama T."/>
            <person name="Ikeuchi M."/>
            <person name="Watanabe M."/>
            <person name="Wada H."/>
            <person name="Kobayashi K."/>
            <person name="Saito M."/>
            <person name="Masuda T."/>
            <person name="Sasaki-Sekimoto Y."/>
            <person name="Mashiguchi K."/>
            <person name="Awai K."/>
            <person name="Shimojima M."/>
            <person name="Masuda S."/>
            <person name="Iwai M."/>
            <person name="Nobusawa T."/>
            <person name="Narise T."/>
            <person name="Kondo S."/>
            <person name="Saito H."/>
            <person name="Sato R."/>
            <person name="Murakawa M."/>
            <person name="Ihara Y."/>
            <person name="Oshima-Yamada Y."/>
            <person name="Ohtaka K."/>
            <person name="Satoh M."/>
            <person name="Sonobe K."/>
            <person name="Ishii M."/>
            <person name="Ohtani R."/>
            <person name="Kanamori-Sato M."/>
            <person name="Honoki R."/>
            <person name="Miyazaki D."/>
            <person name="Mochizuki H."/>
            <person name="Umetsu J."/>
            <person name="Higashi K."/>
            <person name="Shibata D."/>
            <person name="Kamiya Y."/>
            <person name="Sato N."/>
            <person name="Nakamura Y."/>
            <person name="Tabata S."/>
            <person name="Ida S."/>
            <person name="Kurokawa K."/>
            <person name="Ohta H."/>
        </authorList>
    </citation>
    <scope>NUCLEOTIDE SEQUENCE [LARGE SCALE GENOMIC DNA]</scope>
    <source>
        <strain evidence="4 5">NIES-2285</strain>
    </source>
</reference>
<evidence type="ECO:0000256" key="1">
    <source>
        <dbReference type="ARBA" id="ARBA00022786"/>
    </source>
</evidence>
<dbReference type="EMBL" id="DF237290">
    <property type="protein sequence ID" value="GAQ87250.1"/>
    <property type="molecule type" value="Genomic_DNA"/>
</dbReference>
<dbReference type="PANTHER" id="PTHR12874:SF9">
    <property type="entry name" value="F-BOX ONLY PROTEIN 48"/>
    <property type="match status" value="1"/>
</dbReference>
<dbReference type="GO" id="GO:0031146">
    <property type="term" value="P:SCF-dependent proteasomal ubiquitin-dependent protein catabolic process"/>
    <property type="evidence" value="ECO:0000318"/>
    <property type="project" value="GO_Central"/>
</dbReference>
<keyword evidence="1" id="KW-0833">Ubl conjugation pathway</keyword>
<dbReference type="InterPro" id="IPR001810">
    <property type="entry name" value="F-box_dom"/>
</dbReference>
<protein>
    <submittedName>
        <fullName evidence="4">F-box domain containing protein</fullName>
    </submittedName>
</protein>
<evidence type="ECO:0000313" key="4">
    <source>
        <dbReference type="EMBL" id="GAQ87250.1"/>
    </source>
</evidence>
<dbReference type="Proteomes" id="UP000054558">
    <property type="component" value="Unassembled WGS sequence"/>
</dbReference>
<dbReference type="PANTHER" id="PTHR12874">
    <property type="entry name" value="F-BOX ONLY PROTEIN 48-RELATED"/>
    <property type="match status" value="1"/>
</dbReference>
<accession>A0A1Y1I8I5</accession>
<evidence type="ECO:0000259" key="3">
    <source>
        <dbReference type="PROSITE" id="PS50181"/>
    </source>
</evidence>
<dbReference type="Pfam" id="PF12937">
    <property type="entry name" value="F-box-like"/>
    <property type="match status" value="1"/>
</dbReference>
<dbReference type="Gene3D" id="1.20.1280.50">
    <property type="match status" value="1"/>
</dbReference>
<dbReference type="InterPro" id="IPR036047">
    <property type="entry name" value="F-box-like_dom_sf"/>
</dbReference>
<evidence type="ECO:0000313" key="5">
    <source>
        <dbReference type="Proteomes" id="UP000054558"/>
    </source>
</evidence>
<gene>
    <name evidence="4" type="ORF">KFL_003410070</name>
</gene>
<evidence type="ECO:0000256" key="2">
    <source>
        <dbReference type="SAM" id="MobiDB-lite"/>
    </source>
</evidence>
<keyword evidence="5" id="KW-1185">Reference proteome</keyword>
<dbReference type="STRING" id="105231.A0A1Y1I8I5"/>
<sequence>MEVLLPNPDPLGGPPVDSRSFDRTGGQASTSYDSFGAWRVQQYVNILQPQRPWLGLYNSFVKVTAPAVGVRGVQDQALLHKMLPEDFLFEVFARASPYTLGRAMCVCRKWRYMIRHNPALWQAACLKAWQTISYAENVRLCRAQYEGSWRKMFLERPRLRTDGVYVSRNTYVKAGVAEWTARKSVHVVVWFRYLRFTPGGRILYKTSPHRLALVYKNLLGLRSNPAEMIYGGRFSLKDDEVEAAIKYPGSRPTVLRLKVKVRGTIPGAWNRLDIKSIITTGLEVKPGDEEENVLYETEDWDEDYSANQDVPAVNHKRGLMAFVFVPFEEAETSVLNLPIDKMDYYVPG</sequence>
<dbReference type="GO" id="GO:0005737">
    <property type="term" value="C:cytoplasm"/>
    <property type="evidence" value="ECO:0000318"/>
    <property type="project" value="GO_Central"/>
</dbReference>
<dbReference type="GO" id="GO:0019005">
    <property type="term" value="C:SCF ubiquitin ligase complex"/>
    <property type="evidence" value="ECO:0000318"/>
    <property type="project" value="GO_Central"/>
</dbReference>
<dbReference type="PROSITE" id="PS50181">
    <property type="entry name" value="FBOX"/>
    <property type="match status" value="1"/>
</dbReference>